<dbReference type="SUPFAM" id="SSF82657">
    <property type="entry name" value="BolA-like"/>
    <property type="match status" value="1"/>
</dbReference>
<proteinExistence type="inferred from homology"/>
<dbReference type="InterPro" id="IPR036065">
    <property type="entry name" value="BolA-like_sf"/>
</dbReference>
<dbReference type="Proteomes" id="UP000179076">
    <property type="component" value="Unassembled WGS sequence"/>
</dbReference>
<evidence type="ECO:0008006" key="4">
    <source>
        <dbReference type="Google" id="ProtNLM"/>
    </source>
</evidence>
<evidence type="ECO:0000313" key="2">
    <source>
        <dbReference type="EMBL" id="OGI66647.1"/>
    </source>
</evidence>
<protein>
    <recommendedName>
        <fullName evidence="4">BolA family transcriptional regulator</fullName>
    </recommendedName>
</protein>
<dbReference type="PANTHER" id="PTHR46230">
    <property type="match status" value="1"/>
</dbReference>
<comment type="caution">
    <text evidence="2">The sequence shown here is derived from an EMBL/GenBank/DDBJ whole genome shotgun (WGS) entry which is preliminary data.</text>
</comment>
<gene>
    <name evidence="2" type="ORF">A2W18_01715</name>
</gene>
<reference evidence="2 3" key="1">
    <citation type="journal article" date="2016" name="Nat. Commun.">
        <title>Thousands of microbial genomes shed light on interconnected biogeochemical processes in an aquifer system.</title>
        <authorList>
            <person name="Anantharaman K."/>
            <person name="Brown C.T."/>
            <person name="Hug L.A."/>
            <person name="Sharon I."/>
            <person name="Castelle C.J."/>
            <person name="Probst A.J."/>
            <person name="Thomas B.C."/>
            <person name="Singh A."/>
            <person name="Wilkins M.J."/>
            <person name="Karaoz U."/>
            <person name="Brodie E.L."/>
            <person name="Williams K.H."/>
            <person name="Hubbard S.S."/>
            <person name="Banfield J.F."/>
        </authorList>
    </citation>
    <scope>NUCLEOTIDE SEQUENCE [LARGE SCALE GENOMIC DNA]</scope>
</reference>
<evidence type="ECO:0000313" key="3">
    <source>
        <dbReference type="Proteomes" id="UP000179076"/>
    </source>
</evidence>
<dbReference type="Pfam" id="PF01722">
    <property type="entry name" value="BolA"/>
    <property type="match status" value="1"/>
</dbReference>
<organism evidence="2 3">
    <name type="scientific">Candidatus Muproteobacteria bacterium RBG_16_60_9</name>
    <dbReference type="NCBI Taxonomy" id="1817755"/>
    <lineage>
        <taxon>Bacteria</taxon>
        <taxon>Pseudomonadati</taxon>
        <taxon>Pseudomonadota</taxon>
        <taxon>Candidatus Muproteobacteria</taxon>
    </lineage>
</organism>
<evidence type="ECO:0000256" key="1">
    <source>
        <dbReference type="RuleBase" id="RU003860"/>
    </source>
</evidence>
<dbReference type="AlphaFoldDB" id="A0A1F6VAG4"/>
<dbReference type="PANTHER" id="PTHR46230:SF7">
    <property type="entry name" value="BOLA-LIKE PROTEIN 1"/>
    <property type="match status" value="1"/>
</dbReference>
<dbReference type="Gene3D" id="3.30.300.90">
    <property type="entry name" value="BolA-like"/>
    <property type="match status" value="1"/>
</dbReference>
<accession>A0A1F6VAG4</accession>
<dbReference type="PIRSF" id="PIRSF003113">
    <property type="entry name" value="BolA"/>
    <property type="match status" value="1"/>
</dbReference>
<dbReference type="GO" id="GO:0016226">
    <property type="term" value="P:iron-sulfur cluster assembly"/>
    <property type="evidence" value="ECO:0007669"/>
    <property type="project" value="TreeGrafter"/>
</dbReference>
<name>A0A1F6VAG4_9PROT</name>
<dbReference type="InterPro" id="IPR002634">
    <property type="entry name" value="BolA"/>
</dbReference>
<sequence>MDDLTAIENRLRAAFAPESLLLTDDTAAHAGHQGEARGRGHYMLTIVSRRFHGRAMLARHRLVYEALGKMMGEEIHSLRIEALTPEEL</sequence>
<comment type="similarity">
    <text evidence="1">Belongs to the BolA/IbaG family.</text>
</comment>
<dbReference type="EMBL" id="MFSP01000082">
    <property type="protein sequence ID" value="OGI66647.1"/>
    <property type="molecule type" value="Genomic_DNA"/>
</dbReference>